<evidence type="ECO:0000256" key="1">
    <source>
        <dbReference type="SAM" id="MobiDB-lite"/>
    </source>
</evidence>
<accession>A0A0A9W451</accession>
<feature type="region of interest" description="Disordered" evidence="1">
    <location>
        <begin position="319"/>
        <end position="368"/>
    </location>
</feature>
<protein>
    <submittedName>
        <fullName evidence="2">Uncharacterized protein</fullName>
    </submittedName>
</protein>
<feature type="compositionally biased region" description="Basic and acidic residues" evidence="1">
    <location>
        <begin position="964"/>
        <end position="994"/>
    </location>
</feature>
<dbReference type="EMBL" id="GBHO01043994">
    <property type="protein sequence ID" value="JAF99609.1"/>
    <property type="molecule type" value="Transcribed_RNA"/>
</dbReference>
<feature type="compositionally biased region" description="Basic and acidic residues" evidence="1">
    <location>
        <begin position="241"/>
        <end position="259"/>
    </location>
</feature>
<feature type="compositionally biased region" description="Basic residues" evidence="1">
    <location>
        <begin position="935"/>
        <end position="955"/>
    </location>
</feature>
<feature type="compositionally biased region" description="Basic and acidic residues" evidence="1">
    <location>
        <begin position="267"/>
        <end position="278"/>
    </location>
</feature>
<reference evidence="2" key="2">
    <citation type="submission" date="2014-07" db="EMBL/GenBank/DDBJ databases">
        <authorList>
            <person name="Hull J."/>
        </authorList>
    </citation>
    <scope>NUCLEOTIDE SEQUENCE</scope>
</reference>
<feature type="region of interest" description="Disordered" evidence="1">
    <location>
        <begin position="796"/>
        <end position="820"/>
    </location>
</feature>
<feature type="compositionally biased region" description="Basic and acidic residues" evidence="1">
    <location>
        <begin position="1041"/>
        <end position="1068"/>
    </location>
</feature>
<feature type="compositionally biased region" description="Basic and acidic residues" evidence="1">
    <location>
        <begin position="1020"/>
        <end position="1032"/>
    </location>
</feature>
<reference evidence="2" key="1">
    <citation type="journal article" date="2014" name="PLoS ONE">
        <title>Transcriptome-Based Identification of ABC Transporters in the Western Tarnished Plant Bug Lygus hesperus.</title>
        <authorList>
            <person name="Hull J.J."/>
            <person name="Chaney K."/>
            <person name="Geib S.M."/>
            <person name="Fabrick J.A."/>
            <person name="Brent C.S."/>
            <person name="Walsh D."/>
            <person name="Lavine L.C."/>
        </authorList>
    </citation>
    <scope>NUCLEOTIDE SEQUENCE</scope>
</reference>
<gene>
    <name evidence="2" type="ORF">CM83_23413</name>
</gene>
<feature type="region of interest" description="Disordered" evidence="1">
    <location>
        <begin position="920"/>
        <end position="1112"/>
    </location>
</feature>
<feature type="region of interest" description="Disordered" evidence="1">
    <location>
        <begin position="198"/>
        <end position="229"/>
    </location>
</feature>
<name>A0A0A9W451_LYGHE</name>
<feature type="region of interest" description="Disordered" evidence="1">
    <location>
        <begin position="241"/>
        <end position="300"/>
    </location>
</feature>
<sequence length="1215" mass="138048">GNTDPSSHPKEASPQKPNASPNRQDTRGSHSGNKDPIKPSKDGSTPPPKATPESQDTRGSHSGNMDQGGPSKEGDPSSNGKAHPSLVIKDEVKFEGQGESEIPINEPEKPREMFTSSDLPSVPLLLLRRGFVQMPQPSLAPSGTNLNNTRECGLRSCSTNSPQRGLFIGEGTILTSHPSNISTHNEFRAVDDGGIINDRVSKSALPPRSSQTKPSVDDESQISPSENHNDIPLINYQLQDHHKTEQSEGEKHSYRDKTKLKYTNSEQPEKIENSKENPPKVIHKRVSDQPKQCQEGDLQGPQITIETFLDVPTSMCNSQSVSVHKRSNPEEQASQRARSRGRNKSCSPAKLSSRSNSLNSKKPLARVCDSERQRIHKLARKCIRKQPQSRSIGANFSLISPSNHTNDTAKNYGIVSHSSASSQSDIRELSDLNQKYLKELIFPFARQGPELSEQEESGTQKNIQKFVIERIIRINPCAQDIEEAVQFSDLTEDEEEENFAPRNTTAISLEAFIESRPAISGTSTCPGFAPSTASQPSYIGGALGSRAVSDLVRDTFMRFCGAEDDERSEDNFLFHPFPSFDHPIDRPRDVFDDAIAGDIHPSSDERTRKYELMEEFLRDSMLKSLYSQLQGEAPRSWESATDGFQNQAKTMVFQQDTQRTIMAPTKLLASTSTDDKHQDTHCSPSDPPVDVIKNPYNAFKELIWNSQFTSSDTQCTDNNKLATKVDSQLIMAFRVNNETRTDRNVVQQKSFAGLQKYSEIMDLLEIFPGQRRHEDPQEEKTRKWIEKINKNSEEEKEEEYYALTRRTKGRKSRKKDYRNSHKISRVQLLTRKGNITSRVNLYKNKRYHIPVQSEQSSSDVSICDSNYESRVRDKEGQSFLVYMNEGGYLFKERCKHGISNRLPKKPPYWFRGTNHNWISTVKSEPFNDNTERKPAKDRKHTHRSNVQRHHRHKHRGSSDDSLSDEEKHTRKKETIVKQPKKRDTSERQHRDVRVPSRSVSVPSSSESSASEKRVVRKPRYSRENDRKPPHTRDHFRHRHRDSLGRAELKKYEEPGPRKNKRISEDSSKQNDQPKSSSKKSNLKKVSSTSINESESSSTYSSSHTSLSSRRGKNHVAQVRLVKHPNPQTARLVKHSHSPMPIKRVKVKRKVPNVLHNNRHRLITADSKSSASYENVNVKHFIDFLATLSRNTISTLTNKKKALRLYRHYLSSPRRR</sequence>
<feature type="compositionally biased region" description="Low complexity" evidence="1">
    <location>
        <begin position="1083"/>
        <end position="1108"/>
    </location>
</feature>
<evidence type="ECO:0000313" key="2">
    <source>
        <dbReference type="EMBL" id="JAF99609.1"/>
    </source>
</evidence>
<proteinExistence type="predicted"/>
<feature type="compositionally biased region" description="Basic residues" evidence="1">
    <location>
        <begin position="805"/>
        <end position="820"/>
    </location>
</feature>
<organism evidence="2">
    <name type="scientific">Lygus hesperus</name>
    <name type="common">Western plant bug</name>
    <dbReference type="NCBI Taxonomy" id="30085"/>
    <lineage>
        <taxon>Eukaryota</taxon>
        <taxon>Metazoa</taxon>
        <taxon>Ecdysozoa</taxon>
        <taxon>Arthropoda</taxon>
        <taxon>Hexapoda</taxon>
        <taxon>Insecta</taxon>
        <taxon>Pterygota</taxon>
        <taxon>Neoptera</taxon>
        <taxon>Paraneoptera</taxon>
        <taxon>Hemiptera</taxon>
        <taxon>Heteroptera</taxon>
        <taxon>Panheteroptera</taxon>
        <taxon>Cimicomorpha</taxon>
        <taxon>Miridae</taxon>
        <taxon>Mirini</taxon>
        <taxon>Lygus</taxon>
    </lineage>
</organism>
<feature type="compositionally biased region" description="Low complexity" evidence="1">
    <location>
        <begin position="995"/>
        <end position="1008"/>
    </location>
</feature>
<feature type="non-terminal residue" evidence="2">
    <location>
        <position position="1"/>
    </location>
</feature>
<dbReference type="AlphaFoldDB" id="A0A0A9W451"/>
<feature type="region of interest" description="Disordered" evidence="1">
    <location>
        <begin position="1"/>
        <end position="116"/>
    </location>
</feature>
<feature type="compositionally biased region" description="Low complexity" evidence="1">
    <location>
        <begin position="350"/>
        <end position="362"/>
    </location>
</feature>
<feature type="compositionally biased region" description="Basic and acidic residues" evidence="1">
    <location>
        <begin position="24"/>
        <end position="41"/>
    </location>
</feature>